<dbReference type="InterPro" id="IPR014082">
    <property type="entry name" value="CRISPR-assoc_prot_Cas02710"/>
</dbReference>
<dbReference type="Pfam" id="PF22205">
    <property type="entry name" value="Csm6_6H"/>
    <property type="match status" value="1"/>
</dbReference>
<evidence type="ECO:0000259" key="1">
    <source>
        <dbReference type="Pfam" id="PF22205"/>
    </source>
</evidence>
<dbReference type="NCBIfam" id="TIGR02710">
    <property type="entry name" value="TIGR02710 family CRISPR-associated CARF protein"/>
    <property type="match status" value="1"/>
</dbReference>
<evidence type="ECO:0000313" key="2">
    <source>
        <dbReference type="EMBL" id="GAK51204.1"/>
    </source>
</evidence>
<evidence type="ECO:0000313" key="3">
    <source>
        <dbReference type="Proteomes" id="UP000030700"/>
    </source>
</evidence>
<dbReference type="AlphaFoldDB" id="A0A081BLD8"/>
<organism evidence="2">
    <name type="scientific">Candidatus Moduliflexus flocculans</name>
    <dbReference type="NCBI Taxonomy" id="1499966"/>
    <lineage>
        <taxon>Bacteria</taxon>
        <taxon>Candidatus Moduliflexota</taxon>
        <taxon>Candidatus Moduliflexia</taxon>
        <taxon>Candidatus Moduliflexales</taxon>
        <taxon>Candidatus Moduliflexaceae</taxon>
    </lineage>
</organism>
<keyword evidence="3" id="KW-1185">Reference proteome</keyword>
<reference evidence="2" key="1">
    <citation type="journal article" date="2015" name="PeerJ">
        <title>First genomic representation of candidate bacterial phylum KSB3 points to enhanced environmental sensing as a trigger of wastewater bulking.</title>
        <authorList>
            <person name="Sekiguchi Y."/>
            <person name="Ohashi A."/>
            <person name="Parks D.H."/>
            <person name="Yamauchi T."/>
            <person name="Tyson G.W."/>
            <person name="Hugenholtz P."/>
        </authorList>
    </citation>
    <scope>NUCLEOTIDE SEQUENCE [LARGE SCALE GENOMIC DNA]</scope>
</reference>
<feature type="domain" description="Csm6 6H" evidence="1">
    <location>
        <begin position="158"/>
        <end position="220"/>
    </location>
</feature>
<dbReference type="Pfam" id="PF09670">
    <property type="entry name" value="Cas_Cas02710"/>
    <property type="match status" value="1"/>
</dbReference>
<dbReference type="EMBL" id="DF820457">
    <property type="protein sequence ID" value="GAK51204.1"/>
    <property type="molecule type" value="Genomic_DNA"/>
</dbReference>
<dbReference type="STRING" id="1499966.U14_02447"/>
<sequence>MKKLMVLTLGTGKGVENGIAKSITVNNPDRIVFIATPQSQEMLEKIADALERLYHRALPPFDIKPLSQEMVVDYAYRAAREAIDAALQEGYALEEIVLDFTSGTKAMSVGAAVAALLAECYNMVYIGGYERDAQGRVITGTEIVMSFTPNRIFGDYKKQLALRMFDAYQFDAGLSILQEARRRGERDDLTQLDVLFRAYERWDKFDHVAALRHFEHPDLPRDLRKRIGGNRGFVSRIVNAASESPAIAPELLADLLANARRRMDEGKDDDAVARLYRLTEMIAQYRLQQKGVNASDVVVSALPDAIRPVYDALRGDSGKIKLGLTQAFRLLGELGDEAFLPQYARYEALRGLLKQRNDSILAHGIRPVGREIPRLLIERLDPLLRETVPQIHRLLDDATMIKLT</sequence>
<dbReference type="InterPro" id="IPR054008">
    <property type="entry name" value="Csm6_6H"/>
</dbReference>
<dbReference type="Proteomes" id="UP000030700">
    <property type="component" value="Unassembled WGS sequence"/>
</dbReference>
<gene>
    <name evidence="2" type="ORF">U14_02447</name>
</gene>
<protein>
    <submittedName>
        <fullName evidence="2">CRISPR-associated protein Cas02710</fullName>
    </submittedName>
</protein>
<dbReference type="HOGENOM" id="CLU_045222_0_0_0"/>
<proteinExistence type="predicted"/>
<name>A0A081BLD8_9BACT</name>
<accession>A0A081BLD8</accession>
<dbReference type="Gene3D" id="3.40.50.10770">
    <property type="entry name" value="Hypothetical protein VC1899 like domain (Restriction endonuclease-like)"/>
    <property type="match status" value="1"/>
</dbReference>